<comment type="caution">
    <text evidence="1">The sequence shown here is derived from an EMBL/GenBank/DDBJ whole genome shotgun (WGS) entry which is preliminary data.</text>
</comment>
<name>A0A1S2N8J7_9BURK</name>
<reference evidence="1 2" key="1">
    <citation type="submission" date="2014-10" db="EMBL/GenBank/DDBJ databases">
        <authorList>
            <person name="Seo M.-J."/>
            <person name="Seok Y.J."/>
            <person name="Cha I.-T."/>
        </authorList>
    </citation>
    <scope>NUCLEOTIDE SEQUENCE [LARGE SCALE GENOMIC DNA]</scope>
    <source>
        <strain evidence="1 2">NEU</strain>
    </source>
</reference>
<gene>
    <name evidence="1" type="ORF">LO55_1652</name>
</gene>
<organism evidence="1 2">
    <name type="scientific">Massilia timonae</name>
    <dbReference type="NCBI Taxonomy" id="47229"/>
    <lineage>
        <taxon>Bacteria</taxon>
        <taxon>Pseudomonadati</taxon>
        <taxon>Pseudomonadota</taxon>
        <taxon>Betaproteobacteria</taxon>
        <taxon>Burkholderiales</taxon>
        <taxon>Oxalobacteraceae</taxon>
        <taxon>Telluria group</taxon>
        <taxon>Massilia</taxon>
    </lineage>
</organism>
<dbReference type="Proteomes" id="UP000180246">
    <property type="component" value="Unassembled WGS sequence"/>
</dbReference>
<keyword evidence="1" id="KW-0449">Lipoprotein</keyword>
<accession>A0A1S2N8J7</accession>
<proteinExistence type="predicted"/>
<sequence>MTLPMRLPLILLAPLLLTGCFIETATYSIDPNTDHAITVRVEKETFWAKEGTLRVIMSRLPECQRQLELGSVWLSGLQVELFGNGNNVYTLRADDQAWQIDTTGCTELAAPDADAVTGLPLGIFELGDDDKLTFEKPEASTEE</sequence>
<protein>
    <submittedName>
        <fullName evidence="1">Putative lipoprotein</fullName>
    </submittedName>
</protein>
<dbReference type="PROSITE" id="PS51257">
    <property type="entry name" value="PROKAR_LIPOPROTEIN"/>
    <property type="match status" value="1"/>
</dbReference>
<evidence type="ECO:0000313" key="2">
    <source>
        <dbReference type="Proteomes" id="UP000180246"/>
    </source>
</evidence>
<dbReference type="EMBL" id="JRYB01000001">
    <property type="protein sequence ID" value="OIJ41193.1"/>
    <property type="molecule type" value="Genomic_DNA"/>
</dbReference>
<evidence type="ECO:0000313" key="1">
    <source>
        <dbReference type="EMBL" id="OIJ41193.1"/>
    </source>
</evidence>
<dbReference type="AlphaFoldDB" id="A0A1S2N8J7"/>